<dbReference type="HOGENOM" id="CLU_078758_8_1_9"/>
<evidence type="ECO:0000256" key="3">
    <source>
        <dbReference type="RuleBase" id="RU000524"/>
    </source>
</evidence>
<dbReference type="Gene3D" id="2.40.50.140">
    <property type="entry name" value="Nucleic acid-binding proteins"/>
    <property type="match status" value="1"/>
</dbReference>
<evidence type="ECO:0000313" key="4">
    <source>
        <dbReference type="EMBL" id="BAF58358.1"/>
    </source>
</evidence>
<dbReference type="EMBL" id="AP009389">
    <property type="protein sequence ID" value="BAF58358.1"/>
    <property type="molecule type" value="Genomic_DNA"/>
</dbReference>
<dbReference type="Pfam" id="PF00436">
    <property type="entry name" value="SSB"/>
    <property type="match status" value="1"/>
</dbReference>
<proteinExistence type="predicted"/>
<dbReference type="KEGG" id="pth:PTH_0177"/>
<dbReference type="InterPro" id="IPR000424">
    <property type="entry name" value="Primosome_PriB/ssb"/>
</dbReference>
<dbReference type="NCBIfam" id="TIGR00621">
    <property type="entry name" value="ssb"/>
    <property type="match status" value="1"/>
</dbReference>
<evidence type="ECO:0000256" key="2">
    <source>
        <dbReference type="PROSITE-ProRule" id="PRU00252"/>
    </source>
</evidence>
<gene>
    <name evidence="4" type="ordered locus">PTH_0177</name>
</gene>
<dbReference type="SUPFAM" id="SSF50249">
    <property type="entry name" value="Nucleic acid-binding proteins"/>
    <property type="match status" value="1"/>
</dbReference>
<dbReference type="GO" id="GO:0003697">
    <property type="term" value="F:single-stranded DNA binding"/>
    <property type="evidence" value="ECO:0007669"/>
    <property type="project" value="InterPro"/>
</dbReference>
<dbReference type="STRING" id="370438.PTH_0177"/>
<dbReference type="PROSITE" id="PS50935">
    <property type="entry name" value="SSB"/>
    <property type="match status" value="1"/>
</dbReference>
<dbReference type="Proteomes" id="UP000006556">
    <property type="component" value="Chromosome"/>
</dbReference>
<protein>
    <recommendedName>
        <fullName evidence="3">Single-stranded DNA-binding protein</fullName>
    </recommendedName>
</protein>
<dbReference type="InterPro" id="IPR012340">
    <property type="entry name" value="NA-bd_OB-fold"/>
</dbReference>
<dbReference type="GO" id="GO:0006260">
    <property type="term" value="P:DNA replication"/>
    <property type="evidence" value="ECO:0007669"/>
    <property type="project" value="InterPro"/>
</dbReference>
<name>A5D5Z3_PELTS</name>
<reference evidence="5" key="1">
    <citation type="journal article" date="2008" name="Genome Res.">
        <title>The genome of Pelotomaculum thermopropionicum reveals niche-associated evolution in anaerobic microbiota.</title>
        <authorList>
            <person name="Kosaka T."/>
            <person name="Kato S."/>
            <person name="Shimoyama T."/>
            <person name="Ishii S."/>
            <person name="Abe T."/>
            <person name="Watanabe K."/>
        </authorList>
    </citation>
    <scope>NUCLEOTIDE SEQUENCE [LARGE SCALE GENOMIC DNA]</scope>
    <source>
        <strain evidence="5">DSM 13744 / JCM 10971 / SI</strain>
    </source>
</reference>
<sequence>MMNKVILIGRLTRDPELRYTPKGTPVGKFMLAVYEAIKKGQIHGEVVA</sequence>
<dbReference type="eggNOG" id="COG0629">
    <property type="taxonomic scope" value="Bacteria"/>
</dbReference>
<dbReference type="AlphaFoldDB" id="A5D5Z3"/>
<evidence type="ECO:0000256" key="1">
    <source>
        <dbReference type="ARBA" id="ARBA00023125"/>
    </source>
</evidence>
<accession>A5D5Z3</accession>
<evidence type="ECO:0000313" key="5">
    <source>
        <dbReference type="Proteomes" id="UP000006556"/>
    </source>
</evidence>
<organism evidence="4 5">
    <name type="scientific">Pelotomaculum thermopropionicum (strain DSM 13744 / JCM 10971 / SI)</name>
    <dbReference type="NCBI Taxonomy" id="370438"/>
    <lineage>
        <taxon>Bacteria</taxon>
        <taxon>Bacillati</taxon>
        <taxon>Bacillota</taxon>
        <taxon>Clostridia</taxon>
        <taxon>Eubacteriales</taxon>
        <taxon>Desulfotomaculaceae</taxon>
        <taxon>Pelotomaculum</taxon>
    </lineage>
</organism>
<dbReference type="InterPro" id="IPR011344">
    <property type="entry name" value="ssDNA-bd"/>
</dbReference>
<keyword evidence="5" id="KW-1185">Reference proteome</keyword>
<keyword evidence="1 2" id="KW-0238">DNA-binding</keyword>